<dbReference type="AlphaFoldDB" id="A0AAN7Z9P4"/>
<comment type="caution">
    <text evidence="1">The sequence shown here is derived from an EMBL/GenBank/DDBJ whole genome shotgun (WGS) entry which is preliminary data.</text>
</comment>
<proteinExistence type="predicted"/>
<accession>A0AAN7Z9P4</accession>
<sequence>MAWALVHGVITRFGERICEIAVLGGRRKGTDGARIRRCVNSLQQGHVGNIIKVNAILENDTKTLAVQADGEDSRREA</sequence>
<dbReference type="EMBL" id="JAWHQM010000047">
    <property type="protein sequence ID" value="KAK5635017.1"/>
    <property type="molecule type" value="Genomic_DNA"/>
</dbReference>
<protein>
    <submittedName>
        <fullName evidence="1">Uncharacterized protein</fullName>
    </submittedName>
</protein>
<reference evidence="1 2" key="1">
    <citation type="submission" date="2023-10" db="EMBL/GenBank/DDBJ databases">
        <title>Draft genome sequence of Xylaria bambusicola isolate GMP-LS, the root and basal stem rot pathogen of sugarcane in Indonesia.</title>
        <authorList>
            <person name="Selvaraj P."/>
            <person name="Muralishankar V."/>
            <person name="Muruganantham S."/>
            <person name="Sp S."/>
            <person name="Haryani S."/>
            <person name="Lau K.J.X."/>
            <person name="Naqvi N.I."/>
        </authorList>
    </citation>
    <scope>NUCLEOTIDE SEQUENCE [LARGE SCALE GENOMIC DNA]</scope>
    <source>
        <strain evidence="1">GMP-LS</strain>
    </source>
</reference>
<name>A0AAN7Z9P4_9PEZI</name>
<organism evidence="1 2">
    <name type="scientific">Xylaria bambusicola</name>
    <dbReference type="NCBI Taxonomy" id="326684"/>
    <lineage>
        <taxon>Eukaryota</taxon>
        <taxon>Fungi</taxon>
        <taxon>Dikarya</taxon>
        <taxon>Ascomycota</taxon>
        <taxon>Pezizomycotina</taxon>
        <taxon>Sordariomycetes</taxon>
        <taxon>Xylariomycetidae</taxon>
        <taxon>Xylariales</taxon>
        <taxon>Xylariaceae</taxon>
        <taxon>Xylaria</taxon>
    </lineage>
</organism>
<keyword evidence="2" id="KW-1185">Reference proteome</keyword>
<evidence type="ECO:0000313" key="1">
    <source>
        <dbReference type="EMBL" id="KAK5635017.1"/>
    </source>
</evidence>
<dbReference type="Proteomes" id="UP001305414">
    <property type="component" value="Unassembled WGS sequence"/>
</dbReference>
<gene>
    <name evidence="1" type="ORF">RRF57_010729</name>
</gene>
<evidence type="ECO:0000313" key="2">
    <source>
        <dbReference type="Proteomes" id="UP001305414"/>
    </source>
</evidence>